<keyword evidence="3" id="KW-1185">Reference proteome</keyword>
<evidence type="ECO:0000313" key="2">
    <source>
        <dbReference type="EMBL" id="KAJ8865708.1"/>
    </source>
</evidence>
<evidence type="ECO:0000256" key="1">
    <source>
        <dbReference type="SAM" id="MobiDB-lite"/>
    </source>
</evidence>
<gene>
    <name evidence="2" type="ORF">PR048_033228</name>
</gene>
<feature type="region of interest" description="Disordered" evidence="1">
    <location>
        <begin position="508"/>
        <end position="531"/>
    </location>
</feature>
<sequence length="810" mass="87639">MNAVKYRVVPGMVWTNRTMVSSNTDTNRTGVLAVVDIDHNVLKTIGHSAAEVTLLVHDSREAWQTYCVPMAEVDQTHSSLEFSLPLNYIFNDLQAIDSTVYVQILGYQLHIGCLLSQWKAAIGPAFSRSCQTQTVQSSLLPTVSAKFSWLHKLPNTKRFLFTKSGQTLPLQTPEVRLPATGALATKVVKDLSVDSRRKGWGKEHAEDEGHLALAAHPGEGRACVMVHACGPPPPHFLHSDPRAIHGPLPAGLAAIPASGVHSRPATHRPLLGRTAPSRLRVDDTRAAIIISSATPVADDEPMMNVVETDSTPCVVWTNRSVVSGNAETNRIDVFIVVYTGALSDTRSVKLVTMDGKFRVHPVELESIPSGGRPLNFRPWESCRMMPLVGGFPRGSPVSPALAFHTHITSPSSAFKATVFKGRANPSTPLYSRLVYDSVLKNETCTYHPPLDKCWLEWMGGGRCARSGVDNREATFYRPACSGGEPEGATPPDGRESYELLPVGCRTGSPGAEHAHAHTHTHQPERELPRCGPGSLVKMSSGAGSRTRDLSFPLPPGHLVHRPSGDVTCERLLTLLKEGSRVTRLRVRFIASRSYLWKLILDSSTMRVQYGSYENSVSRIGNGKLRFKCTARLPPWQSGSIPGRVTPGFSEAGIVPHDAAGRLVFSGNSRFPRHCIPSLLHSQIISLSLALKTSLLTATQNSSLTHTRAILNSDVNTGQIVKITTLLRTSTEVTRDLLLAANQVVPKGICEFFRFLLMSPHVVAESKNSDGPVGDVGAGATEADNVGIGVLGTSAENFDGSIGDFVAITAE</sequence>
<name>A0ABQ9G324_9NEOP</name>
<dbReference type="EMBL" id="JARBHB010000017">
    <property type="protein sequence ID" value="KAJ8865708.1"/>
    <property type="molecule type" value="Genomic_DNA"/>
</dbReference>
<protein>
    <submittedName>
        <fullName evidence="2">Uncharacterized protein</fullName>
    </submittedName>
</protein>
<evidence type="ECO:0000313" key="3">
    <source>
        <dbReference type="Proteomes" id="UP001159363"/>
    </source>
</evidence>
<comment type="caution">
    <text evidence="2">The sequence shown here is derived from an EMBL/GenBank/DDBJ whole genome shotgun (WGS) entry which is preliminary data.</text>
</comment>
<dbReference type="Proteomes" id="UP001159363">
    <property type="component" value="Chromosome 16"/>
</dbReference>
<organism evidence="2 3">
    <name type="scientific">Dryococelus australis</name>
    <dbReference type="NCBI Taxonomy" id="614101"/>
    <lineage>
        <taxon>Eukaryota</taxon>
        <taxon>Metazoa</taxon>
        <taxon>Ecdysozoa</taxon>
        <taxon>Arthropoda</taxon>
        <taxon>Hexapoda</taxon>
        <taxon>Insecta</taxon>
        <taxon>Pterygota</taxon>
        <taxon>Neoptera</taxon>
        <taxon>Polyneoptera</taxon>
        <taxon>Phasmatodea</taxon>
        <taxon>Verophasmatodea</taxon>
        <taxon>Anareolatae</taxon>
        <taxon>Phasmatidae</taxon>
        <taxon>Eurycanthinae</taxon>
        <taxon>Dryococelus</taxon>
    </lineage>
</organism>
<reference evidence="2 3" key="1">
    <citation type="submission" date="2023-02" db="EMBL/GenBank/DDBJ databases">
        <title>LHISI_Scaffold_Assembly.</title>
        <authorList>
            <person name="Stuart O.P."/>
            <person name="Cleave R."/>
            <person name="Magrath M.J.L."/>
            <person name="Mikheyev A.S."/>
        </authorList>
    </citation>
    <scope>NUCLEOTIDE SEQUENCE [LARGE SCALE GENOMIC DNA]</scope>
    <source>
        <strain evidence="2">Daus_M_001</strain>
        <tissue evidence="2">Leg muscle</tissue>
    </source>
</reference>
<accession>A0ABQ9G324</accession>
<proteinExistence type="predicted"/>